<evidence type="ECO:0000313" key="4">
    <source>
        <dbReference type="EMBL" id="TDN86469.1"/>
    </source>
</evidence>
<feature type="region of interest" description="Disordered" evidence="2">
    <location>
        <begin position="566"/>
        <end position="592"/>
    </location>
</feature>
<dbReference type="SUPFAM" id="SSF58104">
    <property type="entry name" value="Methyl-accepting chemotaxis protein (MCP) signaling domain"/>
    <property type="match status" value="1"/>
</dbReference>
<keyword evidence="1" id="KW-0807">Transducer</keyword>
<gene>
    <name evidence="4" type="ORF">EV664_10138</name>
</gene>
<dbReference type="PROSITE" id="PS50111">
    <property type="entry name" value="CHEMOTAXIS_TRANSDUC_2"/>
    <property type="match status" value="1"/>
</dbReference>
<dbReference type="RefSeq" id="WP_133493696.1">
    <property type="nucleotide sequence ID" value="NZ_BMLU01000001.1"/>
</dbReference>
<protein>
    <submittedName>
        <fullName evidence="4">Methyl-accepting chemotaxis protein</fullName>
    </submittedName>
</protein>
<dbReference type="PROSITE" id="PS51257">
    <property type="entry name" value="PROKAR_LIPOPROTEIN"/>
    <property type="match status" value="1"/>
</dbReference>
<dbReference type="Proteomes" id="UP000295493">
    <property type="component" value="Unassembled WGS sequence"/>
</dbReference>
<dbReference type="InterPro" id="IPR004089">
    <property type="entry name" value="MCPsignal_dom"/>
</dbReference>
<feature type="region of interest" description="Disordered" evidence="2">
    <location>
        <begin position="263"/>
        <end position="282"/>
    </location>
</feature>
<organism evidence="4 5">
    <name type="scientific">Stakelama pacifica</name>
    <dbReference type="NCBI Taxonomy" id="517720"/>
    <lineage>
        <taxon>Bacteria</taxon>
        <taxon>Pseudomonadati</taxon>
        <taxon>Pseudomonadota</taxon>
        <taxon>Alphaproteobacteria</taxon>
        <taxon>Sphingomonadales</taxon>
        <taxon>Sphingomonadaceae</taxon>
        <taxon>Stakelama</taxon>
    </lineage>
</organism>
<evidence type="ECO:0000256" key="1">
    <source>
        <dbReference type="PROSITE-ProRule" id="PRU00284"/>
    </source>
</evidence>
<dbReference type="GO" id="GO:0016020">
    <property type="term" value="C:membrane"/>
    <property type="evidence" value="ECO:0007669"/>
    <property type="project" value="InterPro"/>
</dbReference>
<dbReference type="EMBL" id="SNWD01000001">
    <property type="protein sequence ID" value="TDN86469.1"/>
    <property type="molecule type" value="Genomic_DNA"/>
</dbReference>
<name>A0A4R6FWX7_9SPHN</name>
<dbReference type="AlphaFoldDB" id="A0A4R6FWX7"/>
<keyword evidence="5" id="KW-1185">Reference proteome</keyword>
<dbReference type="OrthoDB" id="9816265at2"/>
<sequence length="598" mass="63872">MKNEPISQPDAAPLDPAASIALGLATQLAQSCATIESRFSGTGDRLTECAMRLNEVSAAHEGLPGALDSADFASAEASLASISRELAHFGESDGSEDTAIVELRDLAARMGEPLVELRRVMLLLEIISANAGILAAELSGTNGELSAFTGDMVSLAHGALNGIAGFEHLRLALLSQLTGAAAAGDRFARTHADTLTHVRERLDGHVEAILRHRRSGGEQYSDNAAATRRIAARVADVVSAMQIGDITRQRIEHVQQGLERLSEQLQPQAETGDAAGDTGDDTDARRAATAARLRSLQQAQLRSAIEEFGERTGFIARSLPELAADTEQVLADGDRQARALTDTSSDTLTAMLEDLRKVRRLFSDFRAVRGEADRMSAAVAEGIENMVAQLRTIDRIERQIRVLSFNMAAQCNRLGEEGRAMMVITQQLRELAIRTEQASELVRANLGKGAEAAVGIAGAKARSEKLSELDGATEDAITRIEAASEEMRGHARTLSERGPGALDILRKAADAAQTLDEAEAAWNQVLHELEAGQGAAPEADAEIDHILFADLRRAYTMDSERRIHDEMIGGGTSGTDSEGNEPAVAADDSDDDFLSALF</sequence>
<proteinExistence type="predicted"/>
<accession>A0A4R6FWX7</accession>
<dbReference type="GO" id="GO:0007165">
    <property type="term" value="P:signal transduction"/>
    <property type="evidence" value="ECO:0007669"/>
    <property type="project" value="UniProtKB-KW"/>
</dbReference>
<evidence type="ECO:0000259" key="3">
    <source>
        <dbReference type="PROSITE" id="PS50111"/>
    </source>
</evidence>
<feature type="domain" description="Methyl-accepting transducer" evidence="3">
    <location>
        <begin position="290"/>
        <end position="444"/>
    </location>
</feature>
<reference evidence="4 5" key="1">
    <citation type="submission" date="2019-03" db="EMBL/GenBank/DDBJ databases">
        <title>Genomic Encyclopedia of Type Strains, Phase IV (KMG-IV): sequencing the most valuable type-strain genomes for metagenomic binning, comparative biology and taxonomic classification.</title>
        <authorList>
            <person name="Goeker M."/>
        </authorList>
    </citation>
    <scope>NUCLEOTIDE SEQUENCE [LARGE SCALE GENOMIC DNA]</scope>
    <source>
        <strain evidence="4 5">DSM 25059</strain>
    </source>
</reference>
<evidence type="ECO:0000256" key="2">
    <source>
        <dbReference type="SAM" id="MobiDB-lite"/>
    </source>
</evidence>
<evidence type="ECO:0000313" key="5">
    <source>
        <dbReference type="Proteomes" id="UP000295493"/>
    </source>
</evidence>
<dbReference type="Gene3D" id="1.10.287.950">
    <property type="entry name" value="Methyl-accepting chemotaxis protein"/>
    <property type="match status" value="1"/>
</dbReference>
<comment type="caution">
    <text evidence="4">The sequence shown here is derived from an EMBL/GenBank/DDBJ whole genome shotgun (WGS) entry which is preliminary data.</text>
</comment>